<dbReference type="PANTHER" id="PTHR47667:SF1">
    <property type="entry name" value="REGULATOR OF TY1 TRANSPOSITION PROTEIN 107"/>
    <property type="match status" value="1"/>
</dbReference>
<comment type="caution">
    <text evidence="3">The sequence shown here is derived from an EMBL/GenBank/DDBJ whole genome shotgun (WGS) entry which is preliminary data.</text>
</comment>
<feature type="compositionally biased region" description="Polar residues" evidence="1">
    <location>
        <begin position="870"/>
        <end position="879"/>
    </location>
</feature>
<dbReference type="Pfam" id="PF12738">
    <property type="entry name" value="PTCB-BRCT"/>
    <property type="match status" value="1"/>
</dbReference>
<dbReference type="Pfam" id="PF16770">
    <property type="entry name" value="RTT107_BRCT_5"/>
    <property type="match status" value="1"/>
</dbReference>
<dbReference type="Pfam" id="PF00533">
    <property type="entry name" value="BRCT"/>
    <property type="match status" value="1"/>
</dbReference>
<dbReference type="InterPro" id="IPR001357">
    <property type="entry name" value="BRCT_dom"/>
</dbReference>
<feature type="compositionally biased region" description="Basic and acidic residues" evidence="1">
    <location>
        <begin position="656"/>
        <end position="672"/>
    </location>
</feature>
<feature type="compositionally biased region" description="Polar residues" evidence="1">
    <location>
        <begin position="516"/>
        <end position="540"/>
    </location>
</feature>
<dbReference type="AlphaFoldDB" id="A0A9P8A4F8"/>
<feature type="compositionally biased region" description="Basic and acidic residues" evidence="1">
    <location>
        <begin position="902"/>
        <end position="912"/>
    </location>
</feature>
<feature type="compositionally biased region" description="Acidic residues" evidence="1">
    <location>
        <begin position="814"/>
        <end position="827"/>
    </location>
</feature>
<evidence type="ECO:0000313" key="4">
    <source>
        <dbReference type="Proteomes" id="UP000717515"/>
    </source>
</evidence>
<feature type="domain" description="BRCT" evidence="2">
    <location>
        <begin position="947"/>
        <end position="1006"/>
    </location>
</feature>
<feature type="compositionally biased region" description="Low complexity" evidence="1">
    <location>
        <begin position="715"/>
        <end position="740"/>
    </location>
</feature>
<feature type="domain" description="BRCT" evidence="2">
    <location>
        <begin position="378"/>
        <end position="462"/>
    </location>
</feature>
<feature type="compositionally biased region" description="Basic and acidic residues" evidence="1">
    <location>
        <begin position="631"/>
        <end position="640"/>
    </location>
</feature>
<dbReference type="PANTHER" id="PTHR47667">
    <property type="entry name" value="REGULATOR OF TY1 TRANSPOSITION PROTEIN 107"/>
    <property type="match status" value="1"/>
</dbReference>
<protein>
    <recommendedName>
        <fullName evidence="2">BRCT domain-containing protein</fullName>
    </recommendedName>
</protein>
<dbReference type="SMART" id="SM00292">
    <property type="entry name" value="BRCT"/>
    <property type="match status" value="6"/>
</dbReference>
<feature type="compositionally biased region" description="Polar residues" evidence="1">
    <location>
        <begin position="643"/>
        <end position="655"/>
    </location>
</feature>
<dbReference type="InterPro" id="IPR036420">
    <property type="entry name" value="BRCT_dom_sf"/>
</dbReference>
<organism evidence="3 4">
    <name type="scientific">Mortierella alpina</name>
    <name type="common">Oleaginous fungus</name>
    <name type="synonym">Mortierella renispora</name>
    <dbReference type="NCBI Taxonomy" id="64518"/>
    <lineage>
        <taxon>Eukaryota</taxon>
        <taxon>Fungi</taxon>
        <taxon>Fungi incertae sedis</taxon>
        <taxon>Mucoromycota</taxon>
        <taxon>Mortierellomycotina</taxon>
        <taxon>Mortierellomycetes</taxon>
        <taxon>Mortierellales</taxon>
        <taxon>Mortierellaceae</taxon>
        <taxon>Mortierella</taxon>
    </lineage>
</organism>
<dbReference type="Gene3D" id="3.40.50.10190">
    <property type="entry name" value="BRCT domain"/>
    <property type="match status" value="6"/>
</dbReference>
<feature type="compositionally biased region" description="Polar residues" evidence="1">
    <location>
        <begin position="556"/>
        <end position="574"/>
    </location>
</feature>
<dbReference type="SUPFAM" id="SSF52113">
    <property type="entry name" value="BRCT domain"/>
    <property type="match status" value="5"/>
</dbReference>
<dbReference type="Proteomes" id="UP000717515">
    <property type="component" value="Unassembled WGS sequence"/>
</dbReference>
<dbReference type="CDD" id="cd18436">
    <property type="entry name" value="BRCT_BRC1_like_rpt2"/>
    <property type="match status" value="1"/>
</dbReference>
<feature type="compositionally biased region" description="Basic residues" evidence="1">
    <location>
        <begin position="701"/>
        <end position="714"/>
    </location>
</feature>
<feature type="compositionally biased region" description="Polar residues" evidence="1">
    <location>
        <begin position="750"/>
        <end position="765"/>
    </location>
</feature>
<dbReference type="PROSITE" id="PS50172">
    <property type="entry name" value="BRCT"/>
    <property type="match status" value="5"/>
</dbReference>
<reference evidence="3" key="1">
    <citation type="submission" date="2021-07" db="EMBL/GenBank/DDBJ databases">
        <title>Draft genome of Mortierella alpina, strain LL118, isolated from an aspen leaf litter sample.</title>
        <authorList>
            <person name="Yang S."/>
            <person name="Vinatzer B.A."/>
        </authorList>
    </citation>
    <scope>NUCLEOTIDE SEQUENCE</scope>
    <source>
        <strain evidence="3">LL118</strain>
    </source>
</reference>
<proteinExistence type="predicted"/>
<feature type="domain" description="BRCT" evidence="2">
    <location>
        <begin position="282"/>
        <end position="374"/>
    </location>
</feature>
<dbReference type="EMBL" id="JAIFTL010000060">
    <property type="protein sequence ID" value="KAG9324658.1"/>
    <property type="molecule type" value="Genomic_DNA"/>
</dbReference>
<evidence type="ECO:0000256" key="1">
    <source>
        <dbReference type="SAM" id="MobiDB-lite"/>
    </source>
</evidence>
<dbReference type="InterPro" id="IPR053036">
    <property type="entry name" value="CellCycle_DNARepair_Reg"/>
</dbReference>
<gene>
    <name evidence="3" type="ORF">KVV02_000335</name>
</gene>
<feature type="region of interest" description="Disordered" evidence="1">
    <location>
        <begin position="507"/>
        <end position="920"/>
    </location>
</feature>
<sequence>MSDGVYPHGSGHASESSLRGTDFRGVASARSSPPLPRAKHVPQGPEGVIDLLFESVVYRLNAFLGRAKAGKLERALSSYGAMKAQALFGRDGTRKSNVSTMTHIITDDLDHPDYRSATAAGVHVVTPEWVVQSIKLGKLQAPEHFSADPTMIFSGKLFTTSGLPQYDRQMIANAVRDMGGSYVSQITPGVTHMIALAPSGEKYDYVMAHPELDIKIVLPHWFQACCNLKRLLPETLYLFPHPSVQDPNYTPDAEGVAQLQAPLLFSNSVRSVVSFLQSPTEHKRQFLTGHCIYMEDNLHIVPELRAKMEERIKEAGGLVVDEYSSDMVDIVICRFRSGAVYTNAYHDGKTIASIDWLLHVLRIGDLSSPKASLLHYPIPPRPIPGMSSLVITISNYTGSVREYLKRMILATGAIYRPTLSSKYAPIPTTHVICGNASGEKFEKGYDWNVKVVNHIWLEECFQTWVLQTETKPRYTNFPVHHQLPQVFGAKISPESLDVWITLDDETPRPSVKIEEGTSTPETAATDGAQEQDSLVDTFQGVQKEKGPSQDRETLTGYASPTSKIRGTQTKGGESSQDRHTFAESVAPTNENRGASQDRDTLAATIAPMSEDRDGSQERETLAASVAPTNDNRGDSQDREILTASGTPTALASPTTENREIHNEGESSQERETLTASISELASPIAVDEEHDDASEPSSPKPVKKRPTPVRKRRASNTTATPSDTTATSSSTADSHSASPSVASKERGSPTPLTSGRESPAASSTRVLGKRGAAVEASKALQKIVPDMNEFQDELRDERRASKNKRKKVSAVEEQRDEDDSMDMDVDEAPAVASPRKAPLSSPGKRKRPSLVNVEVQGTHARSEDDEAANESETTASDPKSATKKARRAGKSNKNAAGAVAAEHVDVTADKSEQGSTTGTQASKLKQVHYISTGLKEQSTKQVKALRGLGIVPTTSVEKCTHLVANHIARTEKFLVALAQGKTIVHEDWFQACIDANAILDESEYRIHDTENEDKFGMDLYKSLDRAREKPVFQDCVFYISPSTIPKLAALKTLTEAGGGKATALLQTGLGFLKEKIETKMKSSQEMDVDDGDVSGADDNSSVDDDGLREKNEIIAVVSCEEDRDMWQPILATGAKVYSRELIITGILKQSLDMGDIHALH</sequence>
<evidence type="ECO:0000259" key="2">
    <source>
        <dbReference type="PROSITE" id="PS50172"/>
    </source>
</evidence>
<name>A0A9P8A4F8_MORAP</name>
<feature type="domain" description="BRCT" evidence="2">
    <location>
        <begin position="148"/>
        <end position="239"/>
    </location>
</feature>
<feature type="compositionally biased region" description="Basic residues" evidence="1">
    <location>
        <begin position="881"/>
        <end position="890"/>
    </location>
</feature>
<feature type="region of interest" description="Disordered" evidence="1">
    <location>
        <begin position="1"/>
        <end position="42"/>
    </location>
</feature>
<dbReference type="CDD" id="cd17743">
    <property type="entry name" value="BRCT_BRC1_like_rpt5"/>
    <property type="match status" value="1"/>
</dbReference>
<evidence type="ECO:0000313" key="3">
    <source>
        <dbReference type="EMBL" id="KAG9324658.1"/>
    </source>
</evidence>
<feature type="domain" description="BRCT" evidence="2">
    <location>
        <begin position="48"/>
        <end position="147"/>
    </location>
</feature>
<accession>A0A9P8A4F8</accession>
<feature type="region of interest" description="Disordered" evidence="1">
    <location>
        <begin position="1082"/>
        <end position="1105"/>
    </location>
</feature>
<feature type="compositionally biased region" description="Basic and acidic residues" evidence="1">
    <location>
        <begin position="542"/>
        <end position="553"/>
    </location>
</feature>
<feature type="compositionally biased region" description="Basic and acidic residues" evidence="1">
    <location>
        <begin position="609"/>
        <end position="620"/>
    </location>
</feature>
<dbReference type="CDD" id="cd18432">
    <property type="entry name" value="BRCT_PAXIP1_rpt6_like"/>
    <property type="match status" value="1"/>
</dbReference>
<dbReference type="Pfam" id="PF16589">
    <property type="entry name" value="BRCT_2"/>
    <property type="match status" value="1"/>
</dbReference>